<name>E9H3Q1_DAPPU</name>
<dbReference type="HOGENOM" id="CLU_2924948_0_0_1"/>
<dbReference type="AlphaFoldDB" id="E9H3Q1"/>
<organism evidence="1 2">
    <name type="scientific">Daphnia pulex</name>
    <name type="common">Water flea</name>
    <dbReference type="NCBI Taxonomy" id="6669"/>
    <lineage>
        <taxon>Eukaryota</taxon>
        <taxon>Metazoa</taxon>
        <taxon>Ecdysozoa</taxon>
        <taxon>Arthropoda</taxon>
        <taxon>Crustacea</taxon>
        <taxon>Branchiopoda</taxon>
        <taxon>Diplostraca</taxon>
        <taxon>Cladocera</taxon>
        <taxon>Anomopoda</taxon>
        <taxon>Daphniidae</taxon>
        <taxon>Daphnia</taxon>
    </lineage>
</organism>
<dbReference type="KEGG" id="dpx:DAPPUDRAFT_325100"/>
<dbReference type="InParanoid" id="E9H3Q1"/>
<reference evidence="1 2" key="1">
    <citation type="journal article" date="2011" name="Science">
        <title>The ecoresponsive genome of Daphnia pulex.</title>
        <authorList>
            <person name="Colbourne J.K."/>
            <person name="Pfrender M.E."/>
            <person name="Gilbert D."/>
            <person name="Thomas W.K."/>
            <person name="Tucker A."/>
            <person name="Oakley T.H."/>
            <person name="Tokishita S."/>
            <person name="Aerts A."/>
            <person name="Arnold G.J."/>
            <person name="Basu M.K."/>
            <person name="Bauer D.J."/>
            <person name="Caceres C.E."/>
            <person name="Carmel L."/>
            <person name="Casola C."/>
            <person name="Choi J.H."/>
            <person name="Detter J.C."/>
            <person name="Dong Q."/>
            <person name="Dusheyko S."/>
            <person name="Eads B.D."/>
            <person name="Frohlich T."/>
            <person name="Geiler-Samerotte K.A."/>
            <person name="Gerlach D."/>
            <person name="Hatcher P."/>
            <person name="Jogdeo S."/>
            <person name="Krijgsveld J."/>
            <person name="Kriventseva E.V."/>
            <person name="Kultz D."/>
            <person name="Laforsch C."/>
            <person name="Lindquist E."/>
            <person name="Lopez J."/>
            <person name="Manak J.R."/>
            <person name="Muller J."/>
            <person name="Pangilinan J."/>
            <person name="Patwardhan R.P."/>
            <person name="Pitluck S."/>
            <person name="Pritham E.J."/>
            <person name="Rechtsteiner A."/>
            <person name="Rho M."/>
            <person name="Rogozin I.B."/>
            <person name="Sakarya O."/>
            <person name="Salamov A."/>
            <person name="Schaack S."/>
            <person name="Shapiro H."/>
            <person name="Shiga Y."/>
            <person name="Skalitzky C."/>
            <person name="Smith Z."/>
            <person name="Souvorov A."/>
            <person name="Sung W."/>
            <person name="Tang Z."/>
            <person name="Tsuchiya D."/>
            <person name="Tu H."/>
            <person name="Vos H."/>
            <person name="Wang M."/>
            <person name="Wolf Y.I."/>
            <person name="Yamagata H."/>
            <person name="Yamada T."/>
            <person name="Ye Y."/>
            <person name="Shaw J.R."/>
            <person name="Andrews J."/>
            <person name="Crease T.J."/>
            <person name="Tang H."/>
            <person name="Lucas S.M."/>
            <person name="Robertson H.M."/>
            <person name="Bork P."/>
            <person name="Koonin E.V."/>
            <person name="Zdobnov E.M."/>
            <person name="Grigoriev I.V."/>
            <person name="Lynch M."/>
            <person name="Boore J.L."/>
        </authorList>
    </citation>
    <scope>NUCLEOTIDE SEQUENCE [LARGE SCALE GENOMIC DNA]</scope>
</reference>
<evidence type="ECO:0000313" key="2">
    <source>
        <dbReference type="Proteomes" id="UP000000305"/>
    </source>
</evidence>
<accession>E9H3Q1</accession>
<sequence length="61" mass="6709">MTGKKSLCECSSMDDMLDQASSKCLVDKVLLILETADGFEVEDELSISVYVSKTEEPSFLV</sequence>
<dbReference type="Proteomes" id="UP000000305">
    <property type="component" value="Unassembled WGS sequence"/>
</dbReference>
<keyword evidence="2" id="KW-1185">Reference proteome</keyword>
<gene>
    <name evidence="1" type="ORF">DAPPUDRAFT_325100</name>
</gene>
<evidence type="ECO:0000313" key="1">
    <source>
        <dbReference type="EMBL" id="EFX73550.1"/>
    </source>
</evidence>
<protein>
    <submittedName>
        <fullName evidence="1">Uncharacterized protein</fullName>
    </submittedName>
</protein>
<dbReference type="EMBL" id="GL732589">
    <property type="protein sequence ID" value="EFX73550.1"/>
    <property type="molecule type" value="Genomic_DNA"/>
</dbReference>
<proteinExistence type="predicted"/>